<evidence type="ECO:0000259" key="2">
    <source>
        <dbReference type="PROSITE" id="PS50994"/>
    </source>
</evidence>
<protein>
    <submittedName>
        <fullName evidence="4">Uncharacterized protein LOC108623602</fullName>
    </submittedName>
</protein>
<dbReference type="InterPro" id="IPR008042">
    <property type="entry name" value="Retrotrans_Pao"/>
</dbReference>
<dbReference type="InterPro" id="IPR001878">
    <property type="entry name" value="Znf_CCHC"/>
</dbReference>
<dbReference type="SUPFAM" id="SSF56672">
    <property type="entry name" value="DNA/RNA polymerases"/>
    <property type="match status" value="1"/>
</dbReference>
<dbReference type="Gene3D" id="3.30.420.10">
    <property type="entry name" value="Ribonuclease H-like superfamily/Ribonuclease H"/>
    <property type="match status" value="1"/>
</dbReference>
<dbReference type="GO" id="GO:0008270">
    <property type="term" value="F:zinc ion binding"/>
    <property type="evidence" value="ECO:0007669"/>
    <property type="project" value="InterPro"/>
</dbReference>
<dbReference type="GO" id="GO:0003676">
    <property type="term" value="F:nucleic acid binding"/>
    <property type="evidence" value="ECO:0007669"/>
    <property type="project" value="InterPro"/>
</dbReference>
<dbReference type="InterPro" id="IPR001584">
    <property type="entry name" value="Integrase_cat-core"/>
</dbReference>
<dbReference type="InterPro" id="IPR040676">
    <property type="entry name" value="DUF5641"/>
</dbReference>
<gene>
    <name evidence="4" type="primary">LOC108623602</name>
</gene>
<dbReference type="PROSITE" id="PS50994">
    <property type="entry name" value="INTEGRASE"/>
    <property type="match status" value="1"/>
</dbReference>
<organism evidence="3 4">
    <name type="scientific">Ceratina calcarata</name>
    <dbReference type="NCBI Taxonomy" id="156304"/>
    <lineage>
        <taxon>Eukaryota</taxon>
        <taxon>Metazoa</taxon>
        <taxon>Ecdysozoa</taxon>
        <taxon>Arthropoda</taxon>
        <taxon>Hexapoda</taxon>
        <taxon>Insecta</taxon>
        <taxon>Pterygota</taxon>
        <taxon>Neoptera</taxon>
        <taxon>Endopterygota</taxon>
        <taxon>Hymenoptera</taxon>
        <taxon>Apocrita</taxon>
        <taxon>Aculeata</taxon>
        <taxon>Apoidea</taxon>
        <taxon>Anthophila</taxon>
        <taxon>Apidae</taxon>
        <taxon>Ceratina</taxon>
        <taxon>Zadontomerus</taxon>
    </lineage>
</organism>
<dbReference type="KEGG" id="ccal:108623602"/>
<dbReference type="PANTHER" id="PTHR47331:SF5">
    <property type="entry name" value="RIBONUCLEASE H"/>
    <property type="match status" value="1"/>
</dbReference>
<keyword evidence="3" id="KW-1185">Reference proteome</keyword>
<accession>A0AAJ7N5D4</accession>
<dbReference type="InterPro" id="IPR043502">
    <property type="entry name" value="DNA/RNA_pol_sf"/>
</dbReference>
<dbReference type="InterPro" id="IPR012337">
    <property type="entry name" value="RNaseH-like_sf"/>
</dbReference>
<feature type="region of interest" description="Disordered" evidence="1">
    <location>
        <begin position="103"/>
        <end position="124"/>
    </location>
</feature>
<feature type="domain" description="Integrase catalytic" evidence="2">
    <location>
        <begin position="1026"/>
        <end position="1210"/>
    </location>
</feature>
<reference evidence="4" key="1">
    <citation type="submission" date="2025-08" db="UniProtKB">
        <authorList>
            <consortium name="RefSeq"/>
        </authorList>
    </citation>
    <scope>IDENTIFICATION</scope>
    <source>
        <tissue evidence="4">Whole body</tissue>
    </source>
</reference>
<dbReference type="GO" id="GO:0015074">
    <property type="term" value="P:DNA integration"/>
    <property type="evidence" value="ECO:0007669"/>
    <property type="project" value="InterPro"/>
</dbReference>
<dbReference type="GeneID" id="108623602"/>
<dbReference type="GO" id="GO:0071897">
    <property type="term" value="P:DNA biosynthetic process"/>
    <property type="evidence" value="ECO:0007669"/>
    <property type="project" value="UniProtKB-ARBA"/>
</dbReference>
<name>A0AAJ7N5D4_9HYME</name>
<sequence length="1338" mass="153374">MSKKEVQLSSLYDKIESYLRALETLGVATDKCAAMLFPLVESSLPEELLRVWQRSNSTNDFNESVSSSDASKTRLTKLIKFLELEVQNELRISMAVKGFNLRDQSETERSKKTKPQTTGKDIPSARSLINKGREVVCIFCQKSDHDSAKCTQAKTMSLAERQEVVKRKRACFNCLKIGHNRRFCRVYLKCTKCARRHVDIMCREESRSDTQSEKPQNSLSAVNIQKECSLAISCNVPSTFMQTLKVKLRNDSSEVIVRAVIDTGSQNSYIIKEMAERLKYEPVGKQDLVHLLFGGEKTNITTHNRYLIRVGSLDDTYRCNFQALEEDLICADVPSVTKGVWLQELDEINVKLTDVCSEEKTVAILIGADVAGKLFTGRIHVLDSGLTAMETRLGWTLMGKVPTIKGDINLAATTISMYAKEADIKDLWDLDVLGIRDPIECKTQKQHNEHVEKMFIDAVTKNTEGRYEVRLPWLECYPEFKDNKMLALRQLETMTKKLRAAGRYEDYDGVFKDWLKEGIIERVPPEQESRQGNYIPHRPIFKENSTTTTRPIYNASVEGKGLPSLNSCLEKGPNLIELVAAILLRFREGCLGVIADIRRAFVQISIHPAERDFLRFFWYDDEGKVIVYRHCRVVFGVCSSPFILGAIINLHLSSVLNSFSGNSITEIVYNNTKKLKRSFYVDNCVTSVNSVDELNVFMNNAKTVMESGKFDLRGWEYTKDGGAKGFSNVLGLLWDKELDTLSLNIANLEKLVFEKLTKRDILSVAHRIFDPLGFVCPIALGPKILLQEAWAAKLSWDEEVSDDIQKRFMQWINELRNINQIKIPRCMIGMVDETDEISLHVFVDASELAYATVIFIRIQREDDVQVYFVQAITRVAPAVKNSSTVVTWIQRENNWSVFVSNRVKEIRQLTDYRQWRHIPGHRNPADLPSRGCTVHQLLTSKWWEGPDWLKENKEKWPAAQVLSIDETEVNSELKKSTLVQNTTLLSVKTKDITVEKDTDEYCNANIKLMKMIQGKHFDTLDDERIKAYAPFMDDQGLIRSKSKLLYREDMKLDKLVHIPRRYRSIEAVHLELVSSLNVATFLMALQRHISRRGRPSVIYSDNGTNFVGLNNQLSTLDYEKIAKTVAIQQIEWKFNPPSAPWWGGFWERLIGVLKRLLRRTLKKTCLSFEEMMTTLIDCEAVINSRPITFLSDSQEEIMPLTPSMFLHEVREIGVLDLEKIEKVKLNKRFSYRQKIKHDLGQRFRNEYLGALKHQKCKGENFKNLKVGDIVLIDNDNAKRLDWPLAKIKQLFLGKDGYVRVARLITASGEITLPVQRLYPLELNADCNSENEVRMVCEK</sequence>
<dbReference type="SUPFAM" id="SSF53098">
    <property type="entry name" value="Ribonuclease H-like"/>
    <property type="match status" value="1"/>
</dbReference>
<dbReference type="SMART" id="SM00343">
    <property type="entry name" value="ZnF_C2HC"/>
    <property type="match status" value="2"/>
</dbReference>
<dbReference type="RefSeq" id="XP_017877686.1">
    <property type="nucleotide sequence ID" value="XM_018022197.1"/>
</dbReference>
<dbReference type="Pfam" id="PF18701">
    <property type="entry name" value="DUF5641"/>
    <property type="match status" value="1"/>
</dbReference>
<dbReference type="PANTHER" id="PTHR47331">
    <property type="entry name" value="PHD-TYPE DOMAIN-CONTAINING PROTEIN"/>
    <property type="match status" value="1"/>
</dbReference>
<proteinExistence type="predicted"/>
<evidence type="ECO:0000256" key="1">
    <source>
        <dbReference type="SAM" id="MobiDB-lite"/>
    </source>
</evidence>
<dbReference type="Pfam" id="PF05380">
    <property type="entry name" value="Peptidase_A17"/>
    <property type="match status" value="1"/>
</dbReference>
<feature type="non-terminal residue" evidence="4">
    <location>
        <position position="1338"/>
    </location>
</feature>
<dbReference type="InterPro" id="IPR036397">
    <property type="entry name" value="RNaseH_sf"/>
</dbReference>
<dbReference type="GO" id="GO:0042575">
    <property type="term" value="C:DNA polymerase complex"/>
    <property type="evidence" value="ECO:0007669"/>
    <property type="project" value="UniProtKB-ARBA"/>
</dbReference>
<evidence type="ECO:0000313" key="4">
    <source>
        <dbReference type="RefSeq" id="XP_017877686.1"/>
    </source>
</evidence>
<evidence type="ECO:0000313" key="3">
    <source>
        <dbReference type="Proteomes" id="UP000694925"/>
    </source>
</evidence>
<dbReference type="Proteomes" id="UP000694925">
    <property type="component" value="Unplaced"/>
</dbReference>